<sequence length="248" mass="26041">MQPHPLYTYLSLSSAIFLANAWPLLPLLPGQHERRAPASYSVVAVDGGNVGGDGTATIVTNSIVHTETVMKTQLSTVVITESDTPSTIIITITSASPTTVTEHTQTVTSPAQTSAEPTQSYESSTPAPATATVTVTQPPPPTKPYDDGMWHTNYYYTVSEETPAPSSSSEAAEAVPSTTTGLNHWEGFGSEFVSTSLVSTTTVDWATFWMAPDAESSSVTTSSSSLVAPTANVPFWGVHPNSAPTTTS</sequence>
<accession>A0A072PG77</accession>
<dbReference type="Proteomes" id="UP000027920">
    <property type="component" value="Unassembled WGS sequence"/>
</dbReference>
<keyword evidence="4" id="KW-1185">Reference proteome</keyword>
<feature type="region of interest" description="Disordered" evidence="1">
    <location>
        <begin position="100"/>
        <end position="143"/>
    </location>
</feature>
<feature type="chain" id="PRO_5001681582" evidence="2">
    <location>
        <begin position="22"/>
        <end position="248"/>
    </location>
</feature>
<keyword evidence="2" id="KW-0732">Signal</keyword>
<dbReference type="STRING" id="1182545.A0A072PG77"/>
<gene>
    <name evidence="3" type="ORF">A1O9_09012</name>
</gene>
<evidence type="ECO:0000256" key="1">
    <source>
        <dbReference type="SAM" id="MobiDB-lite"/>
    </source>
</evidence>
<protein>
    <submittedName>
        <fullName evidence="3">Uncharacterized protein</fullName>
    </submittedName>
</protein>
<organism evidence="3 4">
    <name type="scientific">Exophiala aquamarina CBS 119918</name>
    <dbReference type="NCBI Taxonomy" id="1182545"/>
    <lineage>
        <taxon>Eukaryota</taxon>
        <taxon>Fungi</taxon>
        <taxon>Dikarya</taxon>
        <taxon>Ascomycota</taxon>
        <taxon>Pezizomycotina</taxon>
        <taxon>Eurotiomycetes</taxon>
        <taxon>Chaetothyriomycetidae</taxon>
        <taxon>Chaetothyriales</taxon>
        <taxon>Herpotrichiellaceae</taxon>
        <taxon>Exophiala</taxon>
    </lineage>
</organism>
<reference evidence="3 4" key="1">
    <citation type="submission" date="2013-03" db="EMBL/GenBank/DDBJ databases">
        <title>The Genome Sequence of Exophiala aquamarina CBS 119918.</title>
        <authorList>
            <consortium name="The Broad Institute Genomics Platform"/>
            <person name="Cuomo C."/>
            <person name="de Hoog S."/>
            <person name="Gorbushina A."/>
            <person name="Walker B."/>
            <person name="Young S.K."/>
            <person name="Zeng Q."/>
            <person name="Gargeya S."/>
            <person name="Fitzgerald M."/>
            <person name="Haas B."/>
            <person name="Abouelleil A."/>
            <person name="Allen A.W."/>
            <person name="Alvarado L."/>
            <person name="Arachchi H.M."/>
            <person name="Berlin A.M."/>
            <person name="Chapman S.B."/>
            <person name="Gainer-Dewar J."/>
            <person name="Goldberg J."/>
            <person name="Griggs A."/>
            <person name="Gujja S."/>
            <person name="Hansen M."/>
            <person name="Howarth C."/>
            <person name="Imamovic A."/>
            <person name="Ireland A."/>
            <person name="Larimer J."/>
            <person name="McCowan C."/>
            <person name="Murphy C."/>
            <person name="Pearson M."/>
            <person name="Poon T.W."/>
            <person name="Priest M."/>
            <person name="Roberts A."/>
            <person name="Saif S."/>
            <person name="Shea T."/>
            <person name="Sisk P."/>
            <person name="Sykes S."/>
            <person name="Wortman J."/>
            <person name="Nusbaum C."/>
            <person name="Birren B."/>
        </authorList>
    </citation>
    <scope>NUCLEOTIDE SEQUENCE [LARGE SCALE GENOMIC DNA]</scope>
    <source>
        <strain evidence="3 4">CBS 119918</strain>
    </source>
</reference>
<proteinExistence type="predicted"/>
<evidence type="ECO:0000313" key="4">
    <source>
        <dbReference type="Proteomes" id="UP000027920"/>
    </source>
</evidence>
<dbReference type="RefSeq" id="XP_013257160.1">
    <property type="nucleotide sequence ID" value="XM_013401706.1"/>
</dbReference>
<feature type="compositionally biased region" description="Polar residues" evidence="1">
    <location>
        <begin position="109"/>
        <end position="124"/>
    </location>
</feature>
<evidence type="ECO:0000313" key="3">
    <source>
        <dbReference type="EMBL" id="KEF54570.1"/>
    </source>
</evidence>
<comment type="caution">
    <text evidence="3">The sequence shown here is derived from an EMBL/GenBank/DDBJ whole genome shotgun (WGS) entry which is preliminary data.</text>
</comment>
<dbReference type="VEuPathDB" id="FungiDB:A1O9_09012"/>
<dbReference type="EMBL" id="AMGV01000009">
    <property type="protein sequence ID" value="KEF54570.1"/>
    <property type="molecule type" value="Genomic_DNA"/>
</dbReference>
<dbReference type="AlphaFoldDB" id="A0A072PG77"/>
<evidence type="ECO:0000256" key="2">
    <source>
        <dbReference type="SAM" id="SignalP"/>
    </source>
</evidence>
<feature type="signal peptide" evidence="2">
    <location>
        <begin position="1"/>
        <end position="21"/>
    </location>
</feature>
<name>A0A072PG77_9EURO</name>
<dbReference type="HOGENOM" id="CLU_053882_0_0_1"/>
<feature type="compositionally biased region" description="Low complexity" evidence="1">
    <location>
        <begin position="125"/>
        <end position="136"/>
    </location>
</feature>
<dbReference type="GeneID" id="25283922"/>